<dbReference type="AlphaFoldDB" id="A0A1V2K264"/>
<dbReference type="OrthoDB" id="7020782at2"/>
<evidence type="ECO:0000313" key="2">
    <source>
        <dbReference type="EMBL" id="ONH51465.1"/>
    </source>
</evidence>
<feature type="transmembrane region" description="Helical" evidence="1">
    <location>
        <begin position="280"/>
        <end position="302"/>
    </location>
</feature>
<feature type="transmembrane region" description="Helical" evidence="1">
    <location>
        <begin position="27"/>
        <end position="48"/>
    </location>
</feature>
<proteinExistence type="predicted"/>
<comment type="caution">
    <text evidence="2">The sequence shown here is derived from an EMBL/GenBank/DDBJ whole genome shotgun (WGS) entry which is preliminary data.</text>
</comment>
<reference evidence="2 3" key="1">
    <citation type="submission" date="2016-10" db="EMBL/GenBank/DDBJ databases">
        <title>Pseudomonas lactis sp. nov. and Pseudomonas paralactis sp. nov., isolated from bovine raw milk.</title>
        <authorList>
            <person name="Von Neubeck M."/>
            <person name="Huptas C."/>
            <person name="Glueck C."/>
            <person name="Krewinkel M."/>
            <person name="Stoeckel M."/>
            <person name="Stressler T."/>
            <person name="Fischer L."/>
            <person name="Hinrichs J."/>
            <person name="Scherer S."/>
            <person name="Wenning M."/>
        </authorList>
    </citation>
    <scope>NUCLEOTIDE SEQUENCE [LARGE SCALE GENOMIC DNA]</scope>
    <source>
        <strain evidence="2 3">DSM 17516</strain>
    </source>
</reference>
<sequence>MLIGHRFELTANGDLHIHSCNRVQSMVVLLVGAIAFTLPVACVGFWLTEWQSQLADLDPLSTLLLVLALLLMPALGLSLMVYMGMRESLLLSRLDGEGKCRTQNFFGRRERIVSVFRIDTPRALELRRREQAEPAYTQLWLVMRDGSEQRLTTDNVPVVPGSKRTDAWLQALADYLNVAVPTEVVIGSAVGKPAPYRPAPSPAKSARLRKAKGPAPAVEPSEKLGIPLRALLTLLGAFLAVLELTQVVALVPAVFSGRLRINGFRSGYTTFYWAEQPLTFSFNVLMGVAEVLVIGFIAWGCLRTAVLGRLKANP</sequence>
<dbReference type="EMBL" id="MNPW01000011">
    <property type="protein sequence ID" value="ONH51465.1"/>
    <property type="molecule type" value="Genomic_DNA"/>
</dbReference>
<name>A0A1V2K264_PSECE</name>
<feature type="transmembrane region" description="Helical" evidence="1">
    <location>
        <begin position="231"/>
        <end position="255"/>
    </location>
</feature>
<evidence type="ECO:0000313" key="3">
    <source>
        <dbReference type="Proteomes" id="UP000189295"/>
    </source>
</evidence>
<keyword evidence="1" id="KW-1133">Transmembrane helix</keyword>
<evidence type="ECO:0000256" key="1">
    <source>
        <dbReference type="SAM" id="Phobius"/>
    </source>
</evidence>
<dbReference type="Proteomes" id="UP000189295">
    <property type="component" value="Unassembled WGS sequence"/>
</dbReference>
<dbReference type="RefSeq" id="WP_076953415.1">
    <property type="nucleotide sequence ID" value="NZ_MNPW01000011.1"/>
</dbReference>
<keyword evidence="1" id="KW-0472">Membrane</keyword>
<accession>A0A1V2K264</accession>
<organism evidence="2 3">
    <name type="scientific">Pseudomonas cedrina subsp. cedrina</name>
    <dbReference type="NCBI Taxonomy" id="76762"/>
    <lineage>
        <taxon>Bacteria</taxon>
        <taxon>Pseudomonadati</taxon>
        <taxon>Pseudomonadota</taxon>
        <taxon>Gammaproteobacteria</taxon>
        <taxon>Pseudomonadales</taxon>
        <taxon>Pseudomonadaceae</taxon>
        <taxon>Pseudomonas</taxon>
    </lineage>
</organism>
<protein>
    <submittedName>
        <fullName evidence="2">Uncharacterized protein</fullName>
    </submittedName>
</protein>
<gene>
    <name evidence="2" type="ORF">BLL36_21285</name>
</gene>
<feature type="transmembrane region" description="Helical" evidence="1">
    <location>
        <begin position="60"/>
        <end position="83"/>
    </location>
</feature>
<keyword evidence="1" id="KW-0812">Transmembrane</keyword>